<dbReference type="InterPro" id="IPR035684">
    <property type="entry name" value="ArgRS_core"/>
</dbReference>
<keyword evidence="7 11" id="KW-0030">Aminoacyl-tRNA synthetase</keyword>
<dbReference type="Pfam" id="PF00750">
    <property type="entry name" value="tRNA-synt_1d"/>
    <property type="match status" value="1"/>
</dbReference>
<proteinExistence type="inferred from homology"/>
<dbReference type="GeneID" id="552307"/>
<dbReference type="OrthoDB" id="68056at2759"/>
<comment type="catalytic activity">
    <reaction evidence="9">
        <text>tRNA(Arg) + L-arginine + ATP = L-arginyl-tRNA(Arg) + AMP + diphosphate</text>
        <dbReference type="Rhea" id="RHEA:20301"/>
        <dbReference type="Rhea" id="RHEA-COMP:9658"/>
        <dbReference type="Rhea" id="RHEA-COMP:9673"/>
        <dbReference type="ChEBI" id="CHEBI:30616"/>
        <dbReference type="ChEBI" id="CHEBI:32682"/>
        <dbReference type="ChEBI" id="CHEBI:33019"/>
        <dbReference type="ChEBI" id="CHEBI:78442"/>
        <dbReference type="ChEBI" id="CHEBI:78513"/>
        <dbReference type="ChEBI" id="CHEBI:456215"/>
        <dbReference type="EC" id="6.1.1.19"/>
    </reaction>
</comment>
<evidence type="ECO:0000256" key="10">
    <source>
        <dbReference type="ARBA" id="ARBA00049595"/>
    </source>
</evidence>
<dbReference type="FunFam" id="1.10.730.10:FF:000006">
    <property type="entry name" value="Arginyl-tRNA synthetase 2, mitochondrial"/>
    <property type="match status" value="1"/>
</dbReference>
<keyword evidence="14" id="KW-1185">Reference proteome</keyword>
<dbReference type="EnsemblMetazoa" id="XM_026446503">
    <property type="protein sequence ID" value="XP_026302288"/>
    <property type="gene ID" value="LOC552307"/>
</dbReference>
<dbReference type="PANTHER" id="PTHR11956:SF11">
    <property type="entry name" value="ARGININE--TRNA LIGASE, MITOCHONDRIAL-RELATED"/>
    <property type="match status" value="1"/>
</dbReference>
<dbReference type="SUPFAM" id="SSF47323">
    <property type="entry name" value="Anticodon-binding domain of a subclass of class I aminoacyl-tRNA synthetases"/>
    <property type="match status" value="1"/>
</dbReference>
<evidence type="ECO:0000256" key="1">
    <source>
        <dbReference type="ARBA" id="ARBA00005594"/>
    </source>
</evidence>
<reference evidence="13" key="1">
    <citation type="submission" date="2021-01" db="UniProtKB">
        <authorList>
            <consortium name="EnsemblMetazoa"/>
        </authorList>
    </citation>
    <scope>IDENTIFICATION</scope>
    <source>
        <strain evidence="13">DH4</strain>
    </source>
</reference>
<comment type="function">
    <text evidence="10">Catalyzes the attachment of arginine to tRNA(Arg) in a two-step reaction: arginine is first activated by ATP to form Arg-AMP and then transferred to the acceptor end of tRNA(Arg).</text>
</comment>
<dbReference type="PRINTS" id="PR01038">
    <property type="entry name" value="TRNASYNTHARG"/>
</dbReference>
<dbReference type="CTD" id="40929"/>
<keyword evidence="5 11" id="KW-0067">ATP-binding</keyword>
<evidence type="ECO:0000256" key="8">
    <source>
        <dbReference type="ARBA" id="ARBA00039495"/>
    </source>
</evidence>
<dbReference type="GO" id="GO:0032543">
    <property type="term" value="P:mitochondrial translation"/>
    <property type="evidence" value="ECO:0007669"/>
    <property type="project" value="TreeGrafter"/>
</dbReference>
<dbReference type="InterPro" id="IPR009080">
    <property type="entry name" value="tRNAsynth_Ia_anticodon-bd"/>
</dbReference>
<reference evidence="15" key="2">
    <citation type="submission" date="2025-04" db="UniProtKB">
        <authorList>
            <consortium name="RefSeq"/>
        </authorList>
    </citation>
    <scope>IDENTIFICATION</scope>
    <source>
        <strain evidence="15">DH4</strain>
        <tissue evidence="15">Whole body</tissue>
    </source>
</reference>
<evidence type="ECO:0000256" key="7">
    <source>
        <dbReference type="ARBA" id="ARBA00023146"/>
    </source>
</evidence>
<sequence length="451" mass="52462">MIKNNMIYFHILRDKYIKKILESNCFGITPPLLIDNKNIIVEFSSLNIAKPFHIGHLRSTIIGNCIANLNSFLHNQVTKINYLGDWGTQFGYIYLGMKLSKIDNIEIQKNPIKTLYNVYVDANKLAENNPDMKEEAKKIFQQLELKDNVIHKNWETIKQFTVLELEKIYKRLGIIFDQYDWESMYTIKNINKVINTMEEMQLLKLDNHNRKVIYIDEQKSVPILKSDGTTLYLSRDIAAAIDRLEHVKFGKIQGMSTRKGKVIFLEDILNKAKEIMRQRQLEIKTTKVPLDEIDKTSDILGISSVIIHDLKQNRMNNYIFHWNSILDVKGDCGIKLQYSHCRLCNLEELCGAMLVTECDPHLLKELEVDNLIILISQFDEIVLKSYKELEPCILTIYLFHLCKSINIAWNKLNIKNQPSDVANQRLLLFRVAKMILAQGMKLLGLTPLEKM</sequence>
<dbReference type="InterPro" id="IPR001278">
    <property type="entry name" value="Arg-tRNA-ligase"/>
</dbReference>
<evidence type="ECO:0000313" key="14">
    <source>
        <dbReference type="Proteomes" id="UP000005203"/>
    </source>
</evidence>
<gene>
    <name evidence="15" type="primary">LOC552307</name>
</gene>
<dbReference type="GO" id="GO:0004814">
    <property type="term" value="F:arginine-tRNA ligase activity"/>
    <property type="evidence" value="ECO:0007669"/>
    <property type="project" value="UniProtKB-EC"/>
</dbReference>
<evidence type="ECO:0000256" key="4">
    <source>
        <dbReference type="ARBA" id="ARBA00022741"/>
    </source>
</evidence>
<evidence type="ECO:0000256" key="2">
    <source>
        <dbReference type="ARBA" id="ARBA00012837"/>
    </source>
</evidence>
<dbReference type="RefSeq" id="XP_026302288.1">
    <property type="nucleotide sequence ID" value="XM_026446503.1"/>
</dbReference>
<dbReference type="SMART" id="SM00836">
    <property type="entry name" value="DALR_1"/>
    <property type="match status" value="1"/>
</dbReference>
<evidence type="ECO:0000313" key="15">
    <source>
        <dbReference type="RefSeq" id="XP_026302288.1"/>
    </source>
</evidence>
<dbReference type="AlphaFoldDB" id="A0A7M7MX59"/>
<evidence type="ECO:0000256" key="3">
    <source>
        <dbReference type="ARBA" id="ARBA00022598"/>
    </source>
</evidence>
<evidence type="ECO:0000256" key="5">
    <source>
        <dbReference type="ARBA" id="ARBA00022840"/>
    </source>
</evidence>
<dbReference type="KEGG" id="ame:552307"/>
<accession>A0A7M7MX59</accession>
<keyword evidence="3 11" id="KW-0436">Ligase</keyword>
<keyword evidence="4 11" id="KW-0547">Nucleotide-binding</keyword>
<comment type="similarity">
    <text evidence="1 11">Belongs to the class-I aminoacyl-tRNA synthetase family.</text>
</comment>
<dbReference type="EC" id="6.1.1.19" evidence="2"/>
<evidence type="ECO:0000256" key="6">
    <source>
        <dbReference type="ARBA" id="ARBA00022917"/>
    </source>
</evidence>
<name>A0A7M7MX59_APIME</name>
<evidence type="ECO:0000256" key="11">
    <source>
        <dbReference type="RuleBase" id="RU363038"/>
    </source>
</evidence>
<dbReference type="Gene3D" id="3.40.50.620">
    <property type="entry name" value="HUPs"/>
    <property type="match status" value="2"/>
</dbReference>
<protein>
    <recommendedName>
        <fullName evidence="8">Probable arginine--tRNA ligase, mitochondrial</fullName>
        <ecNumber evidence="2">6.1.1.19</ecNumber>
    </recommendedName>
</protein>
<dbReference type="PANTHER" id="PTHR11956">
    <property type="entry name" value="ARGINYL-TRNA SYNTHETASE"/>
    <property type="match status" value="1"/>
</dbReference>
<evidence type="ECO:0000313" key="13">
    <source>
        <dbReference type="EnsemblMetazoa" id="XP_026302288"/>
    </source>
</evidence>
<dbReference type="GO" id="GO:0006420">
    <property type="term" value="P:arginyl-tRNA aminoacylation"/>
    <property type="evidence" value="ECO:0007669"/>
    <property type="project" value="InterPro"/>
</dbReference>
<evidence type="ECO:0000256" key="9">
    <source>
        <dbReference type="ARBA" id="ARBA00049339"/>
    </source>
</evidence>
<evidence type="ECO:0000259" key="12">
    <source>
        <dbReference type="SMART" id="SM00836"/>
    </source>
</evidence>
<dbReference type="Proteomes" id="UP000005203">
    <property type="component" value="Linkage group LG2"/>
</dbReference>
<dbReference type="Gene3D" id="1.10.730.10">
    <property type="entry name" value="Isoleucyl-tRNA Synthetase, Domain 1"/>
    <property type="match status" value="1"/>
</dbReference>
<feature type="domain" description="DALR anticodon binding" evidence="12">
    <location>
        <begin position="336"/>
        <end position="451"/>
    </location>
</feature>
<dbReference type="InterPro" id="IPR008909">
    <property type="entry name" value="DALR_anticod-bd"/>
</dbReference>
<accession>A0A8B8HF03</accession>
<organism evidence="13">
    <name type="scientific">Apis mellifera</name>
    <name type="common">Honeybee</name>
    <dbReference type="NCBI Taxonomy" id="7460"/>
    <lineage>
        <taxon>Eukaryota</taxon>
        <taxon>Metazoa</taxon>
        <taxon>Ecdysozoa</taxon>
        <taxon>Arthropoda</taxon>
        <taxon>Hexapoda</taxon>
        <taxon>Insecta</taxon>
        <taxon>Pterygota</taxon>
        <taxon>Neoptera</taxon>
        <taxon>Endopterygota</taxon>
        <taxon>Hymenoptera</taxon>
        <taxon>Apocrita</taxon>
        <taxon>Aculeata</taxon>
        <taxon>Apoidea</taxon>
        <taxon>Anthophila</taxon>
        <taxon>Apidae</taxon>
        <taxon>Apis</taxon>
    </lineage>
</organism>
<dbReference type="Pfam" id="PF05746">
    <property type="entry name" value="DALR_1"/>
    <property type="match status" value="1"/>
</dbReference>
<dbReference type="InterPro" id="IPR014729">
    <property type="entry name" value="Rossmann-like_a/b/a_fold"/>
</dbReference>
<dbReference type="GO" id="GO:0005739">
    <property type="term" value="C:mitochondrion"/>
    <property type="evidence" value="ECO:0007669"/>
    <property type="project" value="TreeGrafter"/>
</dbReference>
<dbReference type="GO" id="GO:0005524">
    <property type="term" value="F:ATP binding"/>
    <property type="evidence" value="ECO:0007669"/>
    <property type="project" value="UniProtKB-KW"/>
</dbReference>
<dbReference type="SUPFAM" id="SSF52374">
    <property type="entry name" value="Nucleotidylyl transferase"/>
    <property type="match status" value="1"/>
</dbReference>
<keyword evidence="6 11" id="KW-0648">Protein biosynthesis</keyword>